<dbReference type="InterPro" id="IPR004792">
    <property type="entry name" value="BaiN-like"/>
</dbReference>
<comment type="cofactor">
    <cofactor evidence="1">
        <name>FAD</name>
        <dbReference type="ChEBI" id="CHEBI:57692"/>
    </cofactor>
</comment>
<protein>
    <submittedName>
        <fullName evidence="6">HI0933 family protein</fullName>
    </submittedName>
</protein>
<dbReference type="EMBL" id="CP002541">
    <property type="protein sequence ID" value="ADY13634.1"/>
    <property type="molecule type" value="Genomic_DNA"/>
</dbReference>
<feature type="domain" description="RsdA/BaiN/AoA(So)-like insert" evidence="5">
    <location>
        <begin position="188"/>
        <end position="347"/>
    </location>
</feature>
<accession>F0RWK3</accession>
<dbReference type="Pfam" id="PF03486">
    <property type="entry name" value="HI0933_like"/>
    <property type="match status" value="1"/>
</dbReference>
<proteinExistence type="predicted"/>
<dbReference type="Pfam" id="PF22780">
    <property type="entry name" value="HI0933_like_1st"/>
    <property type="match status" value="1"/>
</dbReference>
<dbReference type="OrthoDB" id="9773233at2"/>
<gene>
    <name evidence="6" type="ordered locus">SpiBuddy_1810</name>
</gene>
<keyword evidence="2" id="KW-0285">Flavoprotein</keyword>
<keyword evidence="3" id="KW-0274">FAD</keyword>
<dbReference type="SUPFAM" id="SSF51905">
    <property type="entry name" value="FAD/NAD(P)-binding domain"/>
    <property type="match status" value="1"/>
</dbReference>
<evidence type="ECO:0000256" key="1">
    <source>
        <dbReference type="ARBA" id="ARBA00001974"/>
    </source>
</evidence>
<name>F0RWK3_SPHGB</name>
<dbReference type="InterPro" id="IPR036188">
    <property type="entry name" value="FAD/NAD-bd_sf"/>
</dbReference>
<dbReference type="PRINTS" id="PR00411">
    <property type="entry name" value="PNDRDTASEI"/>
</dbReference>
<reference evidence="7" key="1">
    <citation type="submission" date="2011-02" db="EMBL/GenBank/DDBJ databases">
        <title>Complete sequence of Spirochaeta sp. Buddy.</title>
        <authorList>
            <person name="Lucas S."/>
            <person name="Copeland A."/>
            <person name="Lapidus A."/>
            <person name="Cheng J.-F."/>
            <person name="Goodwin L."/>
            <person name="Pitluck S."/>
            <person name="Zeytun A."/>
            <person name="Detter J.C."/>
            <person name="Han C."/>
            <person name="Tapia R."/>
            <person name="Land M."/>
            <person name="Hauser L."/>
            <person name="Kyrpides N."/>
            <person name="Ivanova N."/>
            <person name="Mikhailova N."/>
            <person name="Pagani I."/>
            <person name="Ritalahti K.M."/>
            <person name="Loeffler F.E."/>
            <person name="Woyke T."/>
        </authorList>
    </citation>
    <scope>NUCLEOTIDE SEQUENCE [LARGE SCALE GENOMIC DNA]</scope>
    <source>
        <strain evidence="7">ATCC BAA-1886 / DSM 22777 / Buddy</strain>
    </source>
</reference>
<keyword evidence="7" id="KW-1185">Reference proteome</keyword>
<dbReference type="InterPro" id="IPR023166">
    <property type="entry name" value="BaiN-like_dom_sf"/>
</dbReference>
<sequence length="404" mass="43620">MHMYDVIIIGGGAAGLFASANLTTTNALLLDHAQEVGKKLLITGGGMCNLTNTLPAEAFLSHFGNKQQRNFLLPALQNLPTDSVYEWFEQRGLRLLVREDGKVFPQSLDAHDVRDFLVRHSKAPIVTGVQIAAITKQDAGFLIETTSATYETKNIILATGGMSYPRTGSDGSGYELAKALGHSIVPPKPALVAVSIETYPFKHLAGNSVRNAWVSFYHNTESTAYDQRQKDVLFTHDGLSGPAILCASRLIAKQDRIKLSLITAENHSEAEQAVLRALNAPKKLIANALKETGMVSSLAQTLVEMAGIDKETTTATLDKTRRKALVQLASAMEMTVSSTKGFQSAMVTSGGVDLAQVNRKTMESNLTEGLFFCGEVLDYDGESGGFNIQAAFSTAYLAVKHLHN</sequence>
<dbReference type="Gene3D" id="3.50.50.60">
    <property type="entry name" value="FAD/NAD(P)-binding domain"/>
    <property type="match status" value="1"/>
</dbReference>
<dbReference type="SUPFAM" id="SSF160996">
    <property type="entry name" value="HI0933 insert domain-like"/>
    <property type="match status" value="1"/>
</dbReference>
<dbReference type="HOGENOM" id="CLU_025174_3_1_12"/>
<evidence type="ECO:0000313" key="7">
    <source>
        <dbReference type="Proteomes" id="UP000008466"/>
    </source>
</evidence>
<dbReference type="STRING" id="158189.SpiBuddy_1810"/>
<dbReference type="KEGG" id="sbu:SpiBuddy_1810"/>
<dbReference type="InterPro" id="IPR057661">
    <property type="entry name" value="RsdA/BaiN/AoA(So)_Rossmann"/>
</dbReference>
<dbReference type="AlphaFoldDB" id="F0RWK3"/>
<evidence type="ECO:0000313" key="6">
    <source>
        <dbReference type="EMBL" id="ADY13634.1"/>
    </source>
</evidence>
<dbReference type="Gene3D" id="1.10.8.260">
    <property type="entry name" value="HI0933 insert domain-like"/>
    <property type="match status" value="1"/>
</dbReference>
<dbReference type="eggNOG" id="COG2081">
    <property type="taxonomic scope" value="Bacteria"/>
</dbReference>
<organism evidence="6 7">
    <name type="scientific">Sphaerochaeta globosa (strain ATCC BAA-1886 / DSM 22777 / Buddy)</name>
    <name type="common">Spirochaeta sp. (strain Buddy)</name>
    <dbReference type="NCBI Taxonomy" id="158189"/>
    <lineage>
        <taxon>Bacteria</taxon>
        <taxon>Pseudomonadati</taxon>
        <taxon>Spirochaetota</taxon>
        <taxon>Spirochaetia</taxon>
        <taxon>Spirochaetales</taxon>
        <taxon>Sphaerochaetaceae</taxon>
        <taxon>Sphaerochaeta</taxon>
    </lineage>
</organism>
<evidence type="ECO:0000256" key="2">
    <source>
        <dbReference type="ARBA" id="ARBA00022630"/>
    </source>
</evidence>
<dbReference type="Gene3D" id="2.40.30.10">
    <property type="entry name" value="Translation factors"/>
    <property type="match status" value="1"/>
</dbReference>
<evidence type="ECO:0000256" key="3">
    <source>
        <dbReference type="ARBA" id="ARBA00022827"/>
    </source>
</evidence>
<dbReference type="PANTHER" id="PTHR42887:SF2">
    <property type="entry name" value="OS12G0638800 PROTEIN"/>
    <property type="match status" value="1"/>
</dbReference>
<evidence type="ECO:0000259" key="4">
    <source>
        <dbReference type="Pfam" id="PF03486"/>
    </source>
</evidence>
<evidence type="ECO:0000259" key="5">
    <source>
        <dbReference type="Pfam" id="PF22780"/>
    </source>
</evidence>
<feature type="domain" description="RsdA/BaiN/AoA(So)-like Rossmann fold-like" evidence="4">
    <location>
        <begin position="5"/>
        <end position="400"/>
    </location>
</feature>
<dbReference type="Proteomes" id="UP000008466">
    <property type="component" value="Chromosome"/>
</dbReference>
<dbReference type="PANTHER" id="PTHR42887">
    <property type="entry name" value="OS12G0638800 PROTEIN"/>
    <property type="match status" value="1"/>
</dbReference>
<dbReference type="NCBIfam" id="TIGR00275">
    <property type="entry name" value="aminoacetone oxidase family FAD-binding enzyme"/>
    <property type="match status" value="1"/>
</dbReference>
<dbReference type="InterPro" id="IPR055178">
    <property type="entry name" value="RsdA/BaiN/AoA(So)-like_dom"/>
</dbReference>